<evidence type="ECO:0000313" key="2">
    <source>
        <dbReference type="EMBL" id="KAK9100254.1"/>
    </source>
</evidence>
<comment type="caution">
    <text evidence="2">The sequence shown here is derived from an EMBL/GenBank/DDBJ whole genome shotgun (WGS) entry which is preliminary data.</text>
</comment>
<evidence type="ECO:0000256" key="1">
    <source>
        <dbReference type="SAM" id="MobiDB-lite"/>
    </source>
</evidence>
<gene>
    <name evidence="2" type="ORF">Scep_023684</name>
</gene>
<proteinExistence type="predicted"/>
<accession>A0AAP0F430</accession>
<dbReference type="Proteomes" id="UP001419268">
    <property type="component" value="Unassembled WGS sequence"/>
</dbReference>
<dbReference type="PANTHER" id="PTHR47759">
    <property type="entry name" value="OS04G0509100 PROTEIN"/>
    <property type="match status" value="1"/>
</dbReference>
<name>A0AAP0F430_9MAGN</name>
<reference evidence="2 3" key="1">
    <citation type="submission" date="2024-01" db="EMBL/GenBank/DDBJ databases">
        <title>Genome assemblies of Stephania.</title>
        <authorList>
            <person name="Yang L."/>
        </authorList>
    </citation>
    <scope>NUCLEOTIDE SEQUENCE [LARGE SCALE GENOMIC DNA]</scope>
    <source>
        <strain evidence="2">JXDWG</strain>
        <tissue evidence="2">Leaf</tissue>
    </source>
</reference>
<feature type="compositionally biased region" description="Basic residues" evidence="1">
    <location>
        <begin position="69"/>
        <end position="79"/>
    </location>
</feature>
<feature type="compositionally biased region" description="Basic residues" evidence="1">
    <location>
        <begin position="89"/>
        <end position="100"/>
    </location>
</feature>
<dbReference type="AlphaFoldDB" id="A0AAP0F430"/>
<evidence type="ECO:0000313" key="3">
    <source>
        <dbReference type="Proteomes" id="UP001419268"/>
    </source>
</evidence>
<feature type="region of interest" description="Disordered" evidence="1">
    <location>
        <begin position="69"/>
        <end position="120"/>
    </location>
</feature>
<keyword evidence="3" id="KW-1185">Reference proteome</keyword>
<protein>
    <submittedName>
        <fullName evidence="2">Uncharacterized protein</fullName>
    </submittedName>
</protein>
<sequence>MSSRARNGDPSSVCCLGKESDGEVELTVAEETERVPFDINLPVVLAGFAFEAYTSPPVQIALRFRSVRTRKVRTTRTTRRRADSSSSKPRVRPGERHRRGAAGAPTGTDGRRRRGSEEDD</sequence>
<organism evidence="2 3">
    <name type="scientific">Stephania cephalantha</name>
    <dbReference type="NCBI Taxonomy" id="152367"/>
    <lineage>
        <taxon>Eukaryota</taxon>
        <taxon>Viridiplantae</taxon>
        <taxon>Streptophyta</taxon>
        <taxon>Embryophyta</taxon>
        <taxon>Tracheophyta</taxon>
        <taxon>Spermatophyta</taxon>
        <taxon>Magnoliopsida</taxon>
        <taxon>Ranunculales</taxon>
        <taxon>Menispermaceae</taxon>
        <taxon>Menispermoideae</taxon>
        <taxon>Cissampelideae</taxon>
        <taxon>Stephania</taxon>
    </lineage>
</organism>
<dbReference type="EMBL" id="JBBNAG010000010">
    <property type="protein sequence ID" value="KAK9100254.1"/>
    <property type="molecule type" value="Genomic_DNA"/>
</dbReference>
<dbReference type="PANTHER" id="PTHR47759:SF2">
    <property type="entry name" value="TRIGLYCERIDE LIPASE"/>
    <property type="match status" value="1"/>
</dbReference>